<dbReference type="InterPro" id="IPR007533">
    <property type="entry name" value="Cyt_c_oxidase_assmbl_CtaG"/>
</dbReference>
<keyword evidence="9 10" id="KW-0472">Membrane</keyword>
<evidence type="ECO:0000256" key="10">
    <source>
        <dbReference type="HAMAP-Rule" id="MF_00155"/>
    </source>
</evidence>
<name>A0ABZ2C3N8_9PROT</name>
<organism evidence="11 12">
    <name type="scientific">Candidatus Bealeia paramacronuclearis</name>
    <dbReference type="NCBI Taxonomy" id="1921001"/>
    <lineage>
        <taxon>Bacteria</taxon>
        <taxon>Pseudomonadati</taxon>
        <taxon>Pseudomonadota</taxon>
        <taxon>Alphaproteobacteria</taxon>
        <taxon>Holosporales</taxon>
        <taxon>Holosporaceae</taxon>
        <taxon>Candidatus Bealeia</taxon>
    </lineage>
</organism>
<dbReference type="Gene3D" id="2.60.370.10">
    <property type="entry name" value="Ctag/Cox11"/>
    <property type="match status" value="1"/>
</dbReference>
<evidence type="ECO:0000256" key="2">
    <source>
        <dbReference type="ARBA" id="ARBA00004382"/>
    </source>
</evidence>
<keyword evidence="12" id="KW-1185">Reference proteome</keyword>
<reference evidence="11 12" key="1">
    <citation type="journal article" date="2024" name="Environ. Microbiol.">
        <title>Novel evolutionary insights on the interactions of the Holosporales (Alphaproteobacteria) with eukaryotic hosts from comparative genomics.</title>
        <authorList>
            <person name="Giovannini M."/>
            <person name="Petroni G."/>
            <person name="Castelli M."/>
        </authorList>
    </citation>
    <scope>NUCLEOTIDE SEQUENCE [LARGE SCALE GENOMIC DNA]</scope>
    <source>
        <strain evidence="11 12">US_Bl 15I1</strain>
    </source>
</reference>
<evidence type="ECO:0000313" key="11">
    <source>
        <dbReference type="EMBL" id="WVX66047.1"/>
    </source>
</evidence>
<accession>A0ABZ2C3N8</accession>
<evidence type="ECO:0000256" key="6">
    <source>
        <dbReference type="ARBA" id="ARBA00022968"/>
    </source>
</evidence>
<feature type="topological domain" description="Cytoplasmic" evidence="10">
    <location>
        <begin position="1"/>
        <end position="6"/>
    </location>
</feature>
<keyword evidence="10" id="KW-0997">Cell inner membrane</keyword>
<dbReference type="HAMAP" id="MF_00155">
    <property type="entry name" value="CtaG"/>
    <property type="match status" value="1"/>
</dbReference>
<keyword evidence="6 10" id="KW-0735">Signal-anchor</keyword>
<evidence type="ECO:0000256" key="3">
    <source>
        <dbReference type="ARBA" id="ARBA00009620"/>
    </source>
</evidence>
<evidence type="ECO:0000313" key="12">
    <source>
        <dbReference type="Proteomes" id="UP001330434"/>
    </source>
</evidence>
<dbReference type="PIRSF" id="PIRSF005413">
    <property type="entry name" value="COX11"/>
    <property type="match status" value="1"/>
</dbReference>
<dbReference type="PANTHER" id="PTHR21320">
    <property type="entry name" value="CYTOCHROME C OXIDASE ASSEMBLY PROTEIN COX11-RELATED"/>
    <property type="match status" value="1"/>
</dbReference>
<evidence type="ECO:0000256" key="1">
    <source>
        <dbReference type="ARBA" id="ARBA00004007"/>
    </source>
</evidence>
<evidence type="ECO:0000256" key="8">
    <source>
        <dbReference type="ARBA" id="ARBA00023008"/>
    </source>
</evidence>
<keyword evidence="10" id="KW-1003">Cell membrane</keyword>
<comment type="similarity">
    <text evidence="3 10">Belongs to the COX11/CtaG family.</text>
</comment>
<proteinExistence type="inferred from homology"/>
<evidence type="ECO:0000256" key="7">
    <source>
        <dbReference type="ARBA" id="ARBA00022989"/>
    </source>
</evidence>
<dbReference type="SUPFAM" id="SSF110111">
    <property type="entry name" value="Ctag/Cox11"/>
    <property type="match status" value="1"/>
</dbReference>
<evidence type="ECO:0000256" key="4">
    <source>
        <dbReference type="ARBA" id="ARBA00015384"/>
    </source>
</evidence>
<dbReference type="PANTHER" id="PTHR21320:SF3">
    <property type="entry name" value="CYTOCHROME C OXIDASE ASSEMBLY PROTEIN COX11, MITOCHONDRIAL-RELATED"/>
    <property type="match status" value="1"/>
</dbReference>
<keyword evidence="7 10" id="KW-1133">Transmembrane helix</keyword>
<evidence type="ECO:0000256" key="9">
    <source>
        <dbReference type="ARBA" id="ARBA00023136"/>
    </source>
</evidence>
<dbReference type="Proteomes" id="UP001330434">
    <property type="component" value="Chromosome"/>
</dbReference>
<keyword evidence="5 10" id="KW-0812">Transmembrane</keyword>
<sequence>MNEANKKTLIILVILTLGMLGMAFASVPLYRMFCQVTGFGGTTQKAVVFPARVTDRIITVRFNADTHPDLPWEFKPMQGEVKVRVGDVGLAFYHAKNLNNAPAEGMATYNVTPNKTGIYFNKVECFCFERQHLEASQETDFPVQFFIDPAFADDPAMKDVDTITLSYTFFKLKGS</sequence>
<protein>
    <recommendedName>
        <fullName evidence="4 10">Cytochrome c oxidase assembly protein CtaG</fullName>
    </recommendedName>
</protein>
<dbReference type="Pfam" id="PF04442">
    <property type="entry name" value="CtaG_Cox11"/>
    <property type="match status" value="1"/>
</dbReference>
<dbReference type="EMBL" id="CP133270">
    <property type="protein sequence ID" value="WVX66047.1"/>
    <property type="molecule type" value="Genomic_DNA"/>
</dbReference>
<keyword evidence="8 10" id="KW-0186">Copper</keyword>
<feature type="topological domain" description="Periplasmic" evidence="10">
    <location>
        <begin position="27"/>
        <end position="175"/>
    </location>
</feature>
<dbReference type="RefSeq" id="WP_331256588.1">
    <property type="nucleotide sequence ID" value="NZ_CP133270.1"/>
</dbReference>
<comment type="function">
    <text evidence="1 10">Exerts its effect at some terminal stage of cytochrome c oxidase synthesis, probably by being involved in the insertion of the copper B into subunit I.</text>
</comment>
<comment type="subcellular location">
    <subcellularLocation>
        <location evidence="2 10">Cell inner membrane</location>
        <topology evidence="2 10">Single-pass type II membrane protein</topology>
        <orientation evidence="2 10">Periplasmic side</orientation>
    </subcellularLocation>
</comment>
<evidence type="ECO:0000256" key="5">
    <source>
        <dbReference type="ARBA" id="ARBA00022692"/>
    </source>
</evidence>
<dbReference type="InterPro" id="IPR023471">
    <property type="entry name" value="CtaG/Cox11_dom_sf"/>
</dbReference>
<dbReference type="NCBIfam" id="NF003465">
    <property type="entry name" value="PRK05089.1"/>
    <property type="match status" value="1"/>
</dbReference>
<gene>
    <name evidence="10" type="primary">ctaG</name>
    <name evidence="11" type="ORF">Bealeia1_00218</name>
</gene>